<dbReference type="KEGG" id="sjv:SJAV_15710"/>
<dbReference type="Pfam" id="PF06240">
    <property type="entry name" value="COXG"/>
    <property type="match status" value="1"/>
</dbReference>
<dbReference type="RefSeq" id="WP_369609206.1">
    <property type="nucleotide sequence ID" value="NZ_AP031322.1"/>
</dbReference>
<dbReference type="GeneID" id="92354528"/>
<dbReference type="AlphaFoldDB" id="A0AAT9GSN0"/>
<gene>
    <name evidence="1" type="ORF">SJAV_15710</name>
</gene>
<dbReference type="EMBL" id="AP031322">
    <property type="protein sequence ID" value="BFH73627.1"/>
    <property type="molecule type" value="Genomic_DNA"/>
</dbReference>
<dbReference type="SUPFAM" id="SSF55961">
    <property type="entry name" value="Bet v1-like"/>
    <property type="match status" value="1"/>
</dbReference>
<organism evidence="1">
    <name type="scientific">Sulfurisphaera javensis</name>
    <dbReference type="NCBI Taxonomy" id="2049879"/>
    <lineage>
        <taxon>Archaea</taxon>
        <taxon>Thermoproteota</taxon>
        <taxon>Thermoprotei</taxon>
        <taxon>Sulfolobales</taxon>
        <taxon>Sulfolobaceae</taxon>
        <taxon>Sulfurisphaera</taxon>
    </lineage>
</organism>
<accession>A0AAT9GSN0</accession>
<evidence type="ECO:0000313" key="1">
    <source>
        <dbReference type="EMBL" id="BFH73627.1"/>
    </source>
</evidence>
<sequence length="132" mass="14712">MKLQGKIKINDISKAEDFISSYHNLLRCVPGVKEIDGNRFTAKSKIGFLTIETDGEVKAFNKGDNWSETVIEIIGAGVKAIVRSLVKIQDHELVYDVDYDVDVQIPALKNFVEKQVSQLTKQILECTAQAVS</sequence>
<reference evidence="1" key="1">
    <citation type="submission" date="2024-03" db="EMBL/GenBank/DDBJ databases">
        <title>Complete genome sequence of Sulfurisphaera javensis strain KD-1.</title>
        <authorList>
            <person name="Sakai H."/>
            <person name="Nur N."/>
            <person name="Suwanto A."/>
            <person name="Kurosawa N."/>
        </authorList>
    </citation>
    <scope>NUCLEOTIDE SEQUENCE</scope>
    <source>
        <strain evidence="1">KD-1</strain>
    </source>
</reference>
<protein>
    <submittedName>
        <fullName evidence="1">SRPBCC domain-containing protein</fullName>
    </submittedName>
</protein>
<name>A0AAT9GSN0_9CREN</name>
<proteinExistence type="predicted"/>
<dbReference type="InterPro" id="IPR010419">
    <property type="entry name" value="CO_DH_gsu"/>
</dbReference>